<dbReference type="AlphaFoldDB" id="A0AAE0AMU3"/>
<evidence type="ECO:0000313" key="1">
    <source>
        <dbReference type="EMBL" id="KAK3220319.1"/>
    </source>
</evidence>
<evidence type="ECO:0000313" key="2">
    <source>
        <dbReference type="Proteomes" id="UP001281410"/>
    </source>
</evidence>
<protein>
    <recommendedName>
        <fullName evidence="3">RNase H type-1 domain-containing protein</fullName>
    </recommendedName>
</protein>
<gene>
    <name evidence="1" type="ORF">Dsin_014289</name>
</gene>
<reference evidence="1" key="1">
    <citation type="journal article" date="2023" name="Plant J.">
        <title>Genome sequences and population genomics provide insights into the demographic history, inbreeding, and mutation load of two 'living fossil' tree species of Dipteronia.</title>
        <authorList>
            <person name="Feng Y."/>
            <person name="Comes H.P."/>
            <person name="Chen J."/>
            <person name="Zhu S."/>
            <person name="Lu R."/>
            <person name="Zhang X."/>
            <person name="Li P."/>
            <person name="Qiu J."/>
            <person name="Olsen K.M."/>
            <person name="Qiu Y."/>
        </authorList>
    </citation>
    <scope>NUCLEOTIDE SEQUENCE</scope>
    <source>
        <strain evidence="1">NBL</strain>
    </source>
</reference>
<proteinExistence type="predicted"/>
<evidence type="ECO:0008006" key="3">
    <source>
        <dbReference type="Google" id="ProtNLM"/>
    </source>
</evidence>
<organism evidence="1 2">
    <name type="scientific">Dipteronia sinensis</name>
    <dbReference type="NCBI Taxonomy" id="43782"/>
    <lineage>
        <taxon>Eukaryota</taxon>
        <taxon>Viridiplantae</taxon>
        <taxon>Streptophyta</taxon>
        <taxon>Embryophyta</taxon>
        <taxon>Tracheophyta</taxon>
        <taxon>Spermatophyta</taxon>
        <taxon>Magnoliopsida</taxon>
        <taxon>eudicotyledons</taxon>
        <taxon>Gunneridae</taxon>
        <taxon>Pentapetalae</taxon>
        <taxon>rosids</taxon>
        <taxon>malvids</taxon>
        <taxon>Sapindales</taxon>
        <taxon>Sapindaceae</taxon>
        <taxon>Hippocastanoideae</taxon>
        <taxon>Acereae</taxon>
        <taxon>Dipteronia</taxon>
    </lineage>
</organism>
<sequence>MFIAIVWTIWESRNKLVFEGVEQEVSQSADMVKYRTVWWFKHLGKGSKESVDALLRNMKDLCVDNKKAKRSKITDWIPPSVNNLKFNVDGSSKGKLGPSGREITVVSDSKVAINWLNKGEFGNVNHVKTIYDIRGMLSSAGDMQVAYDSRIYNSFTDSLAKMGSTRMGDFVEWGDV</sequence>
<keyword evidence="2" id="KW-1185">Reference proteome</keyword>
<dbReference type="Proteomes" id="UP001281410">
    <property type="component" value="Unassembled WGS sequence"/>
</dbReference>
<dbReference type="EMBL" id="JANJYJ010000004">
    <property type="protein sequence ID" value="KAK3220319.1"/>
    <property type="molecule type" value="Genomic_DNA"/>
</dbReference>
<name>A0AAE0AMU3_9ROSI</name>
<comment type="caution">
    <text evidence="1">The sequence shown here is derived from an EMBL/GenBank/DDBJ whole genome shotgun (WGS) entry which is preliminary data.</text>
</comment>
<accession>A0AAE0AMU3</accession>